<feature type="compositionally biased region" description="Basic and acidic residues" evidence="1">
    <location>
        <begin position="73"/>
        <end position="82"/>
    </location>
</feature>
<gene>
    <name evidence="2" type="ORF">LTR36_004874</name>
</gene>
<sequence length="286" mass="30920">MADRQATLKRAGSPTVGDAEQDTGKKQRLGESTDDSAESTSDQVEETGIAHTSHPQDGGSDMPKSIFVASTGGDEKEKKAASDDDETGNDTSSSGSIDFEQWIQVETDAFTDAWDLAEEHRSSVKYLVVKITADLTYDDTQPGSLDNPDIAFDAHRIYGHASRPEFPSISEVFPNVEAFRVQVHVDELLMSLPAEQVHEGHVAQVIKKQVIERLLDGEVTWAREVDLSVKLTWLTGPVSGEQRDASAKDSGQMAYTILTNPGIPFFIGTAPAVTDGSDPSNVSVPE</sequence>
<comment type="caution">
    <text evidence="2">The sequence shown here is derived from an EMBL/GenBank/DDBJ whole genome shotgun (WGS) entry which is preliminary data.</text>
</comment>
<organism evidence="2 3">
    <name type="scientific">Oleoguttula mirabilis</name>
    <dbReference type="NCBI Taxonomy" id="1507867"/>
    <lineage>
        <taxon>Eukaryota</taxon>
        <taxon>Fungi</taxon>
        <taxon>Dikarya</taxon>
        <taxon>Ascomycota</taxon>
        <taxon>Pezizomycotina</taxon>
        <taxon>Dothideomycetes</taxon>
        <taxon>Dothideomycetidae</taxon>
        <taxon>Mycosphaerellales</taxon>
        <taxon>Teratosphaeriaceae</taxon>
        <taxon>Oleoguttula</taxon>
    </lineage>
</organism>
<feature type="compositionally biased region" description="Basic and acidic residues" evidence="1">
    <location>
        <begin position="22"/>
        <end position="31"/>
    </location>
</feature>
<keyword evidence="3" id="KW-1185">Reference proteome</keyword>
<dbReference type="AlphaFoldDB" id="A0AAV9JH59"/>
<evidence type="ECO:0000313" key="2">
    <source>
        <dbReference type="EMBL" id="KAK4543841.1"/>
    </source>
</evidence>
<accession>A0AAV9JH59</accession>
<evidence type="ECO:0000256" key="1">
    <source>
        <dbReference type="SAM" id="MobiDB-lite"/>
    </source>
</evidence>
<protein>
    <submittedName>
        <fullName evidence="2">Uncharacterized protein</fullName>
    </submittedName>
</protein>
<reference evidence="2 3" key="1">
    <citation type="submission" date="2021-11" db="EMBL/GenBank/DDBJ databases">
        <title>Black yeast isolated from Biological Soil Crust.</title>
        <authorList>
            <person name="Kurbessoian T."/>
        </authorList>
    </citation>
    <scope>NUCLEOTIDE SEQUENCE [LARGE SCALE GENOMIC DNA]</scope>
    <source>
        <strain evidence="2 3">CCFEE 5522</strain>
    </source>
</reference>
<feature type="region of interest" description="Disordered" evidence="1">
    <location>
        <begin position="1"/>
        <end position="98"/>
    </location>
</feature>
<dbReference type="Proteomes" id="UP001324427">
    <property type="component" value="Unassembled WGS sequence"/>
</dbReference>
<evidence type="ECO:0000313" key="3">
    <source>
        <dbReference type="Proteomes" id="UP001324427"/>
    </source>
</evidence>
<dbReference type="EMBL" id="JAVFHQ010000029">
    <property type="protein sequence ID" value="KAK4543841.1"/>
    <property type="molecule type" value="Genomic_DNA"/>
</dbReference>
<name>A0AAV9JH59_9PEZI</name>
<proteinExistence type="predicted"/>